<dbReference type="PANTHER" id="PTHR30290">
    <property type="entry name" value="PERIPLASMIC BINDING COMPONENT OF ABC TRANSPORTER"/>
    <property type="match status" value="1"/>
</dbReference>
<dbReference type="EMBL" id="SNXO01000006">
    <property type="protein sequence ID" value="TDP58549.1"/>
    <property type="molecule type" value="Genomic_DNA"/>
</dbReference>
<evidence type="ECO:0000256" key="4">
    <source>
        <dbReference type="SAM" id="Phobius"/>
    </source>
</evidence>
<dbReference type="PIRSF" id="PIRSF002741">
    <property type="entry name" value="MppA"/>
    <property type="match status" value="1"/>
</dbReference>
<evidence type="ECO:0000256" key="2">
    <source>
        <dbReference type="ARBA" id="ARBA00022448"/>
    </source>
</evidence>
<dbReference type="Proteomes" id="UP000295500">
    <property type="component" value="Unassembled WGS sequence"/>
</dbReference>
<dbReference type="GO" id="GO:0015833">
    <property type="term" value="P:peptide transport"/>
    <property type="evidence" value="ECO:0007669"/>
    <property type="project" value="TreeGrafter"/>
</dbReference>
<dbReference type="Gene3D" id="3.40.190.10">
    <property type="entry name" value="Periplasmic binding protein-like II"/>
    <property type="match status" value="1"/>
</dbReference>
<feature type="domain" description="Solute-binding protein family 5" evidence="5">
    <location>
        <begin position="123"/>
        <end position="444"/>
    </location>
</feature>
<keyword evidence="4" id="KW-0812">Transmembrane</keyword>
<dbReference type="GO" id="GO:1904680">
    <property type="term" value="F:peptide transmembrane transporter activity"/>
    <property type="evidence" value="ECO:0007669"/>
    <property type="project" value="TreeGrafter"/>
</dbReference>
<proteinExistence type="inferred from homology"/>
<dbReference type="InterPro" id="IPR030678">
    <property type="entry name" value="Peptide/Ni-bd"/>
</dbReference>
<keyword evidence="2" id="KW-0813">Transport</keyword>
<evidence type="ECO:0000256" key="3">
    <source>
        <dbReference type="ARBA" id="ARBA00022729"/>
    </source>
</evidence>
<protein>
    <submittedName>
        <fullName evidence="6">Peptide/nickel transport system substrate-binding protein</fullName>
    </submittedName>
</protein>
<keyword evidence="3" id="KW-0732">Signal</keyword>
<dbReference type="GO" id="GO:0043190">
    <property type="term" value="C:ATP-binding cassette (ABC) transporter complex"/>
    <property type="evidence" value="ECO:0007669"/>
    <property type="project" value="InterPro"/>
</dbReference>
<reference evidence="6 7" key="1">
    <citation type="submission" date="2019-03" db="EMBL/GenBank/DDBJ databases">
        <title>Genomic Encyclopedia of Type Strains, Phase IV (KMG-IV): sequencing the most valuable type-strain genomes for metagenomic binning, comparative biology and taxonomic classification.</title>
        <authorList>
            <person name="Goeker M."/>
        </authorList>
    </citation>
    <scope>NUCLEOTIDE SEQUENCE [LARGE SCALE GENOMIC DNA]</scope>
    <source>
        <strain evidence="6 7">DSM 28287</strain>
    </source>
</reference>
<dbReference type="Pfam" id="PF00496">
    <property type="entry name" value="SBP_bac_5"/>
    <property type="match status" value="1"/>
</dbReference>
<dbReference type="InterPro" id="IPR000914">
    <property type="entry name" value="SBP_5_dom"/>
</dbReference>
<dbReference type="CDD" id="cd00995">
    <property type="entry name" value="PBP2_NikA_DppA_OppA_like"/>
    <property type="match status" value="1"/>
</dbReference>
<gene>
    <name evidence="6" type="ORF">EV211_10660</name>
</gene>
<dbReference type="SUPFAM" id="SSF53850">
    <property type="entry name" value="Periplasmic binding protein-like II"/>
    <property type="match status" value="1"/>
</dbReference>
<comment type="similarity">
    <text evidence="1">Belongs to the bacterial solute-binding protein 5 family.</text>
</comment>
<name>A0A4R6QB92_9FIRM</name>
<feature type="transmembrane region" description="Helical" evidence="4">
    <location>
        <begin position="21"/>
        <end position="41"/>
    </location>
</feature>
<dbReference type="InterPro" id="IPR039424">
    <property type="entry name" value="SBP_5"/>
</dbReference>
<evidence type="ECO:0000313" key="6">
    <source>
        <dbReference type="EMBL" id="TDP58549.1"/>
    </source>
</evidence>
<dbReference type="PANTHER" id="PTHR30290:SF9">
    <property type="entry name" value="OLIGOPEPTIDE-BINDING PROTEIN APPA"/>
    <property type="match status" value="1"/>
</dbReference>
<evidence type="ECO:0000259" key="5">
    <source>
        <dbReference type="Pfam" id="PF00496"/>
    </source>
</evidence>
<dbReference type="Gene3D" id="3.90.76.10">
    <property type="entry name" value="Dipeptide-binding Protein, Domain 1"/>
    <property type="match status" value="1"/>
</dbReference>
<keyword evidence="4" id="KW-1133">Transmembrane helix</keyword>
<dbReference type="AlphaFoldDB" id="A0A4R6QB92"/>
<dbReference type="GO" id="GO:0042597">
    <property type="term" value="C:periplasmic space"/>
    <property type="evidence" value="ECO:0007669"/>
    <property type="project" value="UniProtKB-ARBA"/>
</dbReference>
<comment type="caution">
    <text evidence="6">The sequence shown here is derived from an EMBL/GenBank/DDBJ whole genome shotgun (WGS) entry which is preliminary data.</text>
</comment>
<evidence type="ECO:0000313" key="7">
    <source>
        <dbReference type="Proteomes" id="UP000295500"/>
    </source>
</evidence>
<keyword evidence="4" id="KW-0472">Membrane</keyword>
<keyword evidence="7" id="KW-1185">Reference proteome</keyword>
<organism evidence="6 7">
    <name type="scientific">Aminicella lysinilytica</name>
    <dbReference type="NCBI Taxonomy" id="433323"/>
    <lineage>
        <taxon>Bacteria</taxon>
        <taxon>Bacillati</taxon>
        <taxon>Bacillota</taxon>
        <taxon>Clostridia</taxon>
        <taxon>Peptostreptococcales</taxon>
        <taxon>Anaerovoracaceae</taxon>
        <taxon>Aminicella</taxon>
    </lineage>
</organism>
<dbReference type="OrthoDB" id="9772924at2"/>
<evidence type="ECO:0000256" key="1">
    <source>
        <dbReference type="ARBA" id="ARBA00005695"/>
    </source>
</evidence>
<accession>A0A4R6QB92</accession>
<dbReference type="Gene3D" id="3.10.105.10">
    <property type="entry name" value="Dipeptide-binding Protein, Domain 3"/>
    <property type="match status" value="1"/>
</dbReference>
<sequence>MLKPPKDNIILRTLDFLHSHIIIVIIVVVVLISGISVIIMANSDSTTTSDTTSSGTSDSKYVTSNTVYIPMHRISSLNPLSSKDDDTYYITQMIYSSLFELDSDLNIKKDLVSSYTTHSGSVSIKLKNADFSDGSSLTAEDVIYTVREIKSIGSKSPYYVYANKIDSVTGSGNSVTVSFKSSKDAALDNLTFPIVSSSDYSKDSGYKPMGSGQYKYSSYDKKSYLKLVPNEDYYGDTAKNKINFKLLRYYSKAMSFVTTDAITGYVSTSNTAKSDAEDKNLKCAEIKSNEGEYLGFNFKNSVLSQKNIRKAIAYAVDTKSLVKDNYGGDAITTDTIFYPGFLGTKNKGDQYKYDQSKAVKMLKSAGYADSDDDGILEDSKGKELSLTLIVNSNDNSRADAAATIGEELTNIGIKINLKKIGWSAYKSAIKSGDFDLVVGGFSFDKSYNLRDLFDKGNDLNYSNSVVVSAVDKLETTLTADEQKSAYEDLRKELVDDIPYYCLCYKEYSFITVSRFTSDVKPTFFDHYRGISTWQWKKTVTPDKASDTYEDSN</sequence>